<name>A0A2G8LBW8_STIJA</name>
<proteinExistence type="predicted"/>
<evidence type="ECO:0000313" key="2">
    <source>
        <dbReference type="EMBL" id="PIK57742.1"/>
    </source>
</evidence>
<protein>
    <recommendedName>
        <fullName evidence="1">CEP63/Deup1 CEP152 binding coiled coil domain-containing protein</fullName>
    </recommendedName>
</protein>
<evidence type="ECO:0000259" key="1">
    <source>
        <dbReference type="Pfam" id="PF25771"/>
    </source>
</evidence>
<dbReference type="Proteomes" id="UP000230750">
    <property type="component" value="Unassembled WGS sequence"/>
</dbReference>
<dbReference type="AlphaFoldDB" id="A0A2G8LBW8"/>
<evidence type="ECO:0000313" key="3">
    <source>
        <dbReference type="Proteomes" id="UP000230750"/>
    </source>
</evidence>
<dbReference type="EMBL" id="MRZV01000133">
    <property type="protein sequence ID" value="PIK57742.1"/>
    <property type="molecule type" value="Genomic_DNA"/>
</dbReference>
<keyword evidence="3" id="KW-1185">Reference proteome</keyword>
<dbReference type="Pfam" id="PF25771">
    <property type="entry name" value="CC_CEP152-bind"/>
    <property type="match status" value="1"/>
</dbReference>
<sequence>MLLDPMENERPNSRQSITASFMAEDKRRAARLENLLDGHIQDLQRKADETIKRHLGK</sequence>
<dbReference type="OrthoDB" id="10007333at2759"/>
<gene>
    <name evidence="2" type="ORF">BSL78_05350</name>
</gene>
<organism evidence="2 3">
    <name type="scientific">Stichopus japonicus</name>
    <name type="common">Sea cucumber</name>
    <dbReference type="NCBI Taxonomy" id="307972"/>
    <lineage>
        <taxon>Eukaryota</taxon>
        <taxon>Metazoa</taxon>
        <taxon>Echinodermata</taxon>
        <taxon>Eleutherozoa</taxon>
        <taxon>Echinozoa</taxon>
        <taxon>Holothuroidea</taxon>
        <taxon>Aspidochirotacea</taxon>
        <taxon>Aspidochirotida</taxon>
        <taxon>Stichopodidae</taxon>
        <taxon>Apostichopus</taxon>
    </lineage>
</organism>
<dbReference type="InterPro" id="IPR057656">
    <property type="entry name" value="CEP63/Deup1_CC"/>
</dbReference>
<comment type="caution">
    <text evidence="2">The sequence shown here is derived from an EMBL/GenBank/DDBJ whole genome shotgun (WGS) entry which is preliminary data.</text>
</comment>
<reference evidence="2 3" key="1">
    <citation type="journal article" date="2017" name="PLoS Biol.">
        <title>The sea cucumber genome provides insights into morphological evolution and visceral regeneration.</title>
        <authorList>
            <person name="Zhang X."/>
            <person name="Sun L."/>
            <person name="Yuan J."/>
            <person name="Sun Y."/>
            <person name="Gao Y."/>
            <person name="Zhang L."/>
            <person name="Li S."/>
            <person name="Dai H."/>
            <person name="Hamel J.F."/>
            <person name="Liu C."/>
            <person name="Yu Y."/>
            <person name="Liu S."/>
            <person name="Lin W."/>
            <person name="Guo K."/>
            <person name="Jin S."/>
            <person name="Xu P."/>
            <person name="Storey K.B."/>
            <person name="Huan P."/>
            <person name="Zhang T."/>
            <person name="Zhou Y."/>
            <person name="Zhang J."/>
            <person name="Lin C."/>
            <person name="Li X."/>
            <person name="Xing L."/>
            <person name="Huo D."/>
            <person name="Sun M."/>
            <person name="Wang L."/>
            <person name="Mercier A."/>
            <person name="Li F."/>
            <person name="Yang H."/>
            <person name="Xiang J."/>
        </authorList>
    </citation>
    <scope>NUCLEOTIDE SEQUENCE [LARGE SCALE GENOMIC DNA]</scope>
    <source>
        <strain evidence="2">Shaxun</strain>
        <tissue evidence="2">Muscle</tissue>
    </source>
</reference>
<accession>A0A2G8LBW8</accession>
<feature type="domain" description="CEP63/Deup1 CEP152 binding coiled coil" evidence="1">
    <location>
        <begin position="21"/>
        <end position="53"/>
    </location>
</feature>